<gene>
    <name evidence="2" type="ORF">A7U60_g2719</name>
</gene>
<dbReference type="Proteomes" id="UP000757232">
    <property type="component" value="Unassembled WGS sequence"/>
</dbReference>
<reference evidence="2" key="1">
    <citation type="submission" date="2016-06" db="EMBL/GenBank/DDBJ databases">
        <title>Draft Genome sequence of the fungus Inonotus baumii.</title>
        <authorList>
            <person name="Zhu H."/>
            <person name="Lin W."/>
        </authorList>
    </citation>
    <scope>NUCLEOTIDE SEQUENCE</scope>
    <source>
        <strain evidence="2">821</strain>
    </source>
</reference>
<evidence type="ECO:0000256" key="1">
    <source>
        <dbReference type="SAM" id="MobiDB-lite"/>
    </source>
</evidence>
<evidence type="ECO:0000313" key="3">
    <source>
        <dbReference type="Proteomes" id="UP000757232"/>
    </source>
</evidence>
<feature type="compositionally biased region" description="Basic residues" evidence="1">
    <location>
        <begin position="1"/>
        <end position="11"/>
    </location>
</feature>
<evidence type="ECO:0000313" key="2">
    <source>
        <dbReference type="EMBL" id="OCB90055.1"/>
    </source>
</evidence>
<dbReference type="EMBL" id="LNZH02000142">
    <property type="protein sequence ID" value="OCB90055.1"/>
    <property type="molecule type" value="Genomic_DNA"/>
</dbReference>
<feature type="compositionally biased region" description="Polar residues" evidence="1">
    <location>
        <begin position="236"/>
        <end position="246"/>
    </location>
</feature>
<feature type="compositionally biased region" description="Basic residues" evidence="1">
    <location>
        <begin position="303"/>
        <end position="316"/>
    </location>
</feature>
<feature type="region of interest" description="Disordered" evidence="1">
    <location>
        <begin position="181"/>
        <end position="496"/>
    </location>
</feature>
<proteinExistence type="predicted"/>
<feature type="compositionally biased region" description="Basic and acidic residues" evidence="1">
    <location>
        <begin position="318"/>
        <end position="336"/>
    </location>
</feature>
<dbReference type="OrthoDB" id="2538461at2759"/>
<comment type="caution">
    <text evidence="2">The sequence shown here is derived from an EMBL/GenBank/DDBJ whole genome shotgun (WGS) entry which is preliminary data.</text>
</comment>
<organism evidence="2 3">
    <name type="scientific">Sanghuangporus baumii</name>
    <name type="common">Phellinus baumii</name>
    <dbReference type="NCBI Taxonomy" id="108892"/>
    <lineage>
        <taxon>Eukaryota</taxon>
        <taxon>Fungi</taxon>
        <taxon>Dikarya</taxon>
        <taxon>Basidiomycota</taxon>
        <taxon>Agaricomycotina</taxon>
        <taxon>Agaricomycetes</taxon>
        <taxon>Hymenochaetales</taxon>
        <taxon>Hymenochaetaceae</taxon>
        <taxon>Sanghuangporus</taxon>
    </lineage>
</organism>
<feature type="compositionally biased region" description="Basic and acidic residues" evidence="1">
    <location>
        <begin position="376"/>
        <end position="393"/>
    </location>
</feature>
<sequence>MFKRVTKKQKKREQEEELGLDDDTRQMFGLQDTDSDESTSQSDSESDDELDRGEAEADIRTEWLAAEGASSEDEEDSDEEGLDLESMDDEPPISLAEAVKHPIYHISSEKLKDEHACIACPKKLLKNEKMVELHLSSAAHVRRFNKFCESAKRTNNRSLDPRRISAAISQNPTALTSVEGLSKRGLKRKQKLESIKRKRETTKHIIERKKRKRAKKEHEAEAGTDKETQNEGKSGIDTNRSRLSVSESDKQTSERPRKRPKVLDSNENEATRENAGGGEGGDSTRTGEQAEMMASATAAPKPPKVKSKKTKVKGKSKFNAEAKTSPEGENSGKRAEAQATDSTSTRRQKDRTKTVRFLEDDGTIDDTSEAARTTKKRDLERLKTKGRIGREGAGKFAKLSNTRPARHKSQRKPQIEGDTARNSFLPKKSARYFDEPEDGTSVGPKKSSMKKQLKKTMSEGKGLKRNNSAKGDGEDRLQKAESKWREKAGDDLVIFD</sequence>
<feature type="compositionally biased region" description="Basic and acidic residues" evidence="1">
    <location>
        <begin position="247"/>
        <end position="272"/>
    </location>
</feature>
<keyword evidence="3" id="KW-1185">Reference proteome</keyword>
<name>A0A9Q5I1N8_SANBA</name>
<feature type="compositionally biased region" description="Acidic residues" evidence="1">
    <location>
        <begin position="70"/>
        <end position="91"/>
    </location>
</feature>
<feature type="compositionally biased region" description="Basic and acidic residues" evidence="1">
    <location>
        <begin position="471"/>
        <end position="490"/>
    </location>
</feature>
<feature type="compositionally biased region" description="Basic and acidic residues" evidence="1">
    <location>
        <begin position="52"/>
        <end position="61"/>
    </location>
</feature>
<dbReference type="AlphaFoldDB" id="A0A9Q5I1N8"/>
<feature type="compositionally biased region" description="Basic residues" evidence="1">
    <location>
        <begin position="184"/>
        <end position="215"/>
    </location>
</feature>
<protein>
    <submittedName>
        <fullName evidence="2">Uncharacterized protein</fullName>
    </submittedName>
</protein>
<feature type="region of interest" description="Disordered" evidence="1">
    <location>
        <begin position="1"/>
        <end position="96"/>
    </location>
</feature>
<accession>A0A9Q5I1N8</accession>
<feature type="compositionally biased region" description="Basic and acidic residues" evidence="1">
    <location>
        <begin position="216"/>
        <end position="230"/>
    </location>
</feature>